<sequence>MKHCPTDLGHISSNSVPAVKKKNRREAGAYQVILITIINEKDIKAESNSSTPAAAEKPLWTRSDNVFRFNFFPDSSPATSEKTPASDWTEPTSQISFTEQGSAFAFNFQIPPAEDMDTTDTPNTSQGDRQCVPEEKPPLSQEVESPPEQSEQSKTKKKKKKSGKKNPSSIEPLQKPAEESEGAAEELSQEEQLKRELDWCIEQLELGLKSQKGTPKQKDEASRALKTLRSSKAPLPKKRQVMRAVTGDYRKKMEEEKSKQFKLIQSEIASAQVKLVSESPKKSVFHRRAEVKTQTSLAEEKLQHTEAQGAELTPQTQEATPAFVFIPSKEEFHFNFL</sequence>
<organism evidence="3 4">
    <name type="scientific">Oreochromis aureus</name>
    <name type="common">Israeli tilapia</name>
    <name type="synonym">Chromis aureus</name>
    <dbReference type="NCBI Taxonomy" id="47969"/>
    <lineage>
        <taxon>Eukaryota</taxon>
        <taxon>Metazoa</taxon>
        <taxon>Chordata</taxon>
        <taxon>Craniata</taxon>
        <taxon>Vertebrata</taxon>
        <taxon>Euteleostomi</taxon>
        <taxon>Actinopterygii</taxon>
        <taxon>Neopterygii</taxon>
        <taxon>Teleostei</taxon>
        <taxon>Neoteleostei</taxon>
        <taxon>Acanthomorphata</taxon>
        <taxon>Ovalentaria</taxon>
        <taxon>Cichlomorphae</taxon>
        <taxon>Cichliformes</taxon>
        <taxon>Cichlidae</taxon>
        <taxon>African cichlids</taxon>
        <taxon>Pseudocrenilabrinae</taxon>
        <taxon>Oreochromini</taxon>
        <taxon>Oreochromis</taxon>
    </lineage>
</organism>
<evidence type="ECO:0000256" key="1">
    <source>
        <dbReference type="ARBA" id="ARBA00005707"/>
    </source>
</evidence>
<dbReference type="Proteomes" id="UP000472276">
    <property type="component" value="Unassembled WGS sequence"/>
</dbReference>
<gene>
    <name evidence="3" type="primary">c8h8orf33</name>
</gene>
<evidence type="ECO:0000256" key="2">
    <source>
        <dbReference type="SAM" id="MobiDB-lite"/>
    </source>
</evidence>
<name>A0AAZ1XA39_OREAU</name>
<feature type="compositionally biased region" description="Low complexity" evidence="2">
    <location>
        <begin position="138"/>
        <end position="152"/>
    </location>
</feature>
<feature type="region of interest" description="Disordered" evidence="2">
    <location>
        <begin position="112"/>
        <end position="192"/>
    </location>
</feature>
<dbReference type="PANTHER" id="PTHR13602:SF2">
    <property type="entry name" value="UPF0488 PROTEIN C8ORF33"/>
    <property type="match status" value="1"/>
</dbReference>
<dbReference type="AlphaFoldDB" id="A0AAZ1XA39"/>
<reference evidence="3" key="3">
    <citation type="submission" date="2025-09" db="UniProtKB">
        <authorList>
            <consortium name="Ensembl"/>
        </authorList>
    </citation>
    <scope>IDENTIFICATION</scope>
</reference>
<dbReference type="InterPro" id="IPR029274">
    <property type="entry name" value="DUF4615"/>
</dbReference>
<keyword evidence="4" id="KW-1185">Reference proteome</keyword>
<protein>
    <submittedName>
        <fullName evidence="3">Uncharacterized protein</fullName>
    </submittedName>
</protein>
<dbReference type="PANTHER" id="PTHR13602">
    <property type="entry name" value="UPF0488 PROTEIN C8ORF33"/>
    <property type="match status" value="1"/>
</dbReference>
<evidence type="ECO:0000313" key="4">
    <source>
        <dbReference type="Proteomes" id="UP000472276"/>
    </source>
</evidence>
<feature type="region of interest" description="Disordered" evidence="2">
    <location>
        <begin position="286"/>
        <end position="318"/>
    </location>
</feature>
<accession>A0AAZ1XA39</accession>
<reference evidence="4" key="1">
    <citation type="submission" date="2020-03" db="EMBL/GenBank/DDBJ databases">
        <title>Evolution of repeat sequences and sex chromosomes of tilapia species revealed by chromosome-level genomes.</title>
        <authorList>
            <person name="Xu L."/>
            <person name="Tao W."/>
            <person name="Wang D."/>
            <person name="Zhou Q."/>
        </authorList>
    </citation>
    <scope>NUCLEOTIDE SEQUENCE [LARGE SCALE GENOMIC DNA]</scope>
    <source>
        <strain evidence="4">Israel</strain>
    </source>
</reference>
<feature type="region of interest" description="Disordered" evidence="2">
    <location>
        <begin position="207"/>
        <end position="241"/>
    </location>
</feature>
<evidence type="ECO:0000313" key="3">
    <source>
        <dbReference type="Ensembl" id="ENSOABP00000064562.1"/>
    </source>
</evidence>
<dbReference type="Ensembl" id="ENSOABT00000070097.1">
    <property type="protein sequence ID" value="ENSOABP00000064562.1"/>
    <property type="gene ID" value="ENSOABG00000002995.2"/>
</dbReference>
<feature type="compositionally biased region" description="Polar residues" evidence="2">
    <location>
        <begin position="119"/>
        <end position="128"/>
    </location>
</feature>
<dbReference type="Pfam" id="PF15393">
    <property type="entry name" value="DUF4615"/>
    <property type="match status" value="1"/>
</dbReference>
<comment type="similarity">
    <text evidence="1">Belongs to the UPF0488 family.</text>
</comment>
<feature type="compositionally biased region" description="Acidic residues" evidence="2">
    <location>
        <begin position="179"/>
        <end position="189"/>
    </location>
</feature>
<feature type="compositionally biased region" description="Basic residues" evidence="2">
    <location>
        <begin position="155"/>
        <end position="164"/>
    </location>
</feature>
<reference evidence="3" key="2">
    <citation type="submission" date="2025-08" db="UniProtKB">
        <authorList>
            <consortium name="Ensembl"/>
        </authorList>
    </citation>
    <scope>IDENTIFICATION</scope>
</reference>
<proteinExistence type="inferred from homology"/>